<dbReference type="EMBL" id="LQIR01000042">
    <property type="protein sequence ID" value="KUI11217.1"/>
    <property type="molecule type" value="Genomic_DNA"/>
</dbReference>
<reference evidence="1 2" key="1">
    <citation type="submission" date="2016-01" db="EMBL/GenBank/DDBJ databases">
        <authorList>
            <consortium name="TB Trials Study Group"/>
            <person name="Sutton G."/>
            <person name="Brinkac L."/>
            <person name="Sanka R."/>
            <person name="Adams M."/>
            <person name="Lau E.L."/>
            <person name="Macaden R."/>
            <person name="Grewal H.M.S."/>
        </authorList>
    </citation>
    <scope>NUCLEOTIDE SEQUENCE [LARGE SCALE GENOMIC DNA]</scope>
    <source>
        <strain evidence="1 2">IS-1744</strain>
    </source>
</reference>
<name>A0A101A1N9_9MYCO</name>
<organism evidence="1 2">
    <name type="scientific">Mycobacterium lehmannii</name>
    <dbReference type="NCBI Taxonomy" id="2048550"/>
    <lineage>
        <taxon>Bacteria</taxon>
        <taxon>Bacillati</taxon>
        <taxon>Actinomycetota</taxon>
        <taxon>Actinomycetes</taxon>
        <taxon>Mycobacteriales</taxon>
        <taxon>Mycobacteriaceae</taxon>
        <taxon>Mycobacterium</taxon>
    </lineage>
</organism>
<keyword evidence="2" id="KW-1185">Reference proteome</keyword>
<gene>
    <name evidence="1" type="ORF">AU192_04055</name>
</gene>
<protein>
    <recommendedName>
        <fullName evidence="3">DUF732 domain-containing protein</fullName>
    </recommendedName>
</protein>
<dbReference type="Proteomes" id="UP000053707">
    <property type="component" value="Unassembled WGS sequence"/>
</dbReference>
<sequence length="93" mass="9922">MTKIFAILAFTIGISITTAPTALGDQDSYLQRIEPKMAHLTRAQILTEGQKVCRFIRSGHPSSDAVPMVIEDLAISVPAAVDLIIAAVVELGC</sequence>
<dbReference type="GeneID" id="27918971"/>
<comment type="caution">
    <text evidence="1">The sequence shown here is derived from an EMBL/GenBank/DDBJ whole genome shotgun (WGS) entry which is preliminary data.</text>
</comment>
<proteinExistence type="predicted"/>
<evidence type="ECO:0000313" key="1">
    <source>
        <dbReference type="EMBL" id="KUI11217.1"/>
    </source>
</evidence>
<dbReference type="RefSeq" id="WP_064399106.1">
    <property type="nucleotide sequence ID" value="NZ_LQIR01000042.1"/>
</dbReference>
<dbReference type="AlphaFoldDB" id="A0A101A1N9"/>
<evidence type="ECO:0000313" key="2">
    <source>
        <dbReference type="Proteomes" id="UP000053707"/>
    </source>
</evidence>
<evidence type="ECO:0008006" key="3">
    <source>
        <dbReference type="Google" id="ProtNLM"/>
    </source>
</evidence>
<accession>A0A101A1N9</accession>